<name>A0A4P2PSW5_SORCE</name>
<dbReference type="GO" id="GO:0003885">
    <property type="term" value="F:D-arabinono-1,4-lactone oxidase activity"/>
    <property type="evidence" value="ECO:0007669"/>
    <property type="project" value="InterPro"/>
</dbReference>
<gene>
    <name evidence="3" type="ORF">SOCEGT47_001290</name>
</gene>
<dbReference type="InterPro" id="IPR016169">
    <property type="entry name" value="FAD-bd_PCMH_sub2"/>
</dbReference>
<dbReference type="InterPro" id="IPR016166">
    <property type="entry name" value="FAD-bd_PCMH"/>
</dbReference>
<dbReference type="GO" id="GO:0071949">
    <property type="term" value="F:FAD binding"/>
    <property type="evidence" value="ECO:0007669"/>
    <property type="project" value="InterPro"/>
</dbReference>
<dbReference type="PANTHER" id="PTHR43762">
    <property type="entry name" value="L-GULONOLACTONE OXIDASE"/>
    <property type="match status" value="1"/>
</dbReference>
<proteinExistence type="predicted"/>
<dbReference type="Gene3D" id="3.30.465.10">
    <property type="match status" value="1"/>
</dbReference>
<protein>
    <recommendedName>
        <fullName evidence="2">FAD-binding PCMH-type domain-containing protein</fullName>
    </recommendedName>
</protein>
<dbReference type="AlphaFoldDB" id="A0A4P2PSW5"/>
<reference evidence="3 4" key="1">
    <citation type="submission" date="2015-09" db="EMBL/GenBank/DDBJ databases">
        <title>Sorangium comparison.</title>
        <authorList>
            <person name="Zaburannyi N."/>
            <person name="Bunk B."/>
            <person name="Overmann J."/>
            <person name="Mueller R."/>
        </authorList>
    </citation>
    <scope>NUCLEOTIDE SEQUENCE [LARGE SCALE GENOMIC DNA]</scope>
    <source>
        <strain evidence="3 4">So ceGT47</strain>
    </source>
</reference>
<dbReference type="OrthoDB" id="9800184at2"/>
<dbReference type="InterPro" id="IPR016171">
    <property type="entry name" value="Vanillyl_alc_oxidase_C-sub2"/>
</dbReference>
<evidence type="ECO:0000256" key="1">
    <source>
        <dbReference type="ARBA" id="ARBA00023002"/>
    </source>
</evidence>
<evidence type="ECO:0000313" key="3">
    <source>
        <dbReference type="EMBL" id="AUX19677.1"/>
    </source>
</evidence>
<feature type="domain" description="FAD-binding PCMH-type" evidence="2">
    <location>
        <begin position="5"/>
        <end position="210"/>
    </location>
</feature>
<dbReference type="InterPro" id="IPR010031">
    <property type="entry name" value="FAD_lactone_oxidase-like"/>
</dbReference>
<organism evidence="3 4">
    <name type="scientific">Sorangium cellulosum</name>
    <name type="common">Polyangium cellulosum</name>
    <dbReference type="NCBI Taxonomy" id="56"/>
    <lineage>
        <taxon>Bacteria</taxon>
        <taxon>Pseudomonadati</taxon>
        <taxon>Myxococcota</taxon>
        <taxon>Polyangia</taxon>
        <taxon>Polyangiales</taxon>
        <taxon>Polyangiaceae</taxon>
        <taxon>Sorangium</taxon>
    </lineage>
</organism>
<dbReference type="InterPro" id="IPR036318">
    <property type="entry name" value="FAD-bd_PCMH-like_sf"/>
</dbReference>
<accession>A0A4P2PSW5</accession>
<evidence type="ECO:0000313" key="4">
    <source>
        <dbReference type="Proteomes" id="UP000295781"/>
    </source>
</evidence>
<dbReference type="EMBL" id="CP012670">
    <property type="protein sequence ID" value="AUX19677.1"/>
    <property type="molecule type" value="Genomic_DNA"/>
</dbReference>
<dbReference type="Gene3D" id="3.30.70.2520">
    <property type="match status" value="1"/>
</dbReference>
<dbReference type="RefSeq" id="WP_129344311.1">
    <property type="nucleotide sequence ID" value="NZ_CP012670.1"/>
</dbReference>
<sequence length="622" mass="68800">MGQKIKKGLDGYFHPRSEEELLALVREAISASPPRRLRVRGSAHSVARSIYTDGHCGAGDPPNDAIDVMLDRYRAIGPITPVEGDPDHAIVEVEAGCNLGKNPYDPTRTSTWRNSLNYALQQAGWALEDLGGISHQTVSGFLSTGSSGGSLMYSIDDDLVGFNLIDGTGKLWVVNRDDADPEKRDLFFAAGVSMGLLGVVSKVRLRVRRSFNIKGSQITSPTAGAPVDLFGGGSDGKPSLERFLRETPYTRLMWWPQHGFERVQIWQASRIEPEPGFTPKPYEELGRAPQLTALAGSLFYTIIGNLGDISAVPGKLTDWYAHLDRTLSGDGDVNACCGPAPDRTHTRKITRQQVLDFLRGALADAFAGRAGSLQDRAHTRALLDAVERKAGGPIQDGIADALTLLIALLLDGALSAPLAQVLADFLKAEMPYLIKDILDPFVPIGTQEFWDTWMCGLPMDNQMDDQLWPTWFTELWIPVEKTAEVMQALKAWYDGGGNAATAYQHTGAFSCELYAARKSDFWMSPSYGADVFRVDVFWFALNGEDMNAFYGPFWEVLKPFGFRPHWGKFLPPPSSGDWVAHYRQNLPRFDDFLALRAKLDPQQIFVNDYWRANLGIPARAER</sequence>
<dbReference type="Proteomes" id="UP000295781">
    <property type="component" value="Chromosome"/>
</dbReference>
<dbReference type="InterPro" id="IPR007173">
    <property type="entry name" value="ALO_C"/>
</dbReference>
<dbReference type="Gene3D" id="1.10.45.10">
    <property type="entry name" value="Vanillyl-alcohol Oxidase, Chain A, domain 4"/>
    <property type="match status" value="1"/>
</dbReference>
<dbReference type="GO" id="GO:0016020">
    <property type="term" value="C:membrane"/>
    <property type="evidence" value="ECO:0007669"/>
    <property type="project" value="InterPro"/>
</dbReference>
<dbReference type="SUPFAM" id="SSF56176">
    <property type="entry name" value="FAD-binding/transporter-associated domain-like"/>
    <property type="match status" value="1"/>
</dbReference>
<evidence type="ECO:0000259" key="2">
    <source>
        <dbReference type="PROSITE" id="PS51387"/>
    </source>
</evidence>
<dbReference type="Pfam" id="PF04030">
    <property type="entry name" value="ALO"/>
    <property type="match status" value="1"/>
</dbReference>
<dbReference type="PANTHER" id="PTHR43762:SF1">
    <property type="entry name" value="D-ARABINONO-1,4-LACTONE OXIDASE"/>
    <property type="match status" value="1"/>
</dbReference>
<dbReference type="PROSITE" id="PS51387">
    <property type="entry name" value="FAD_PCMH"/>
    <property type="match status" value="1"/>
</dbReference>
<keyword evidence="1" id="KW-0560">Oxidoreductase</keyword>